<protein>
    <submittedName>
        <fullName evidence="1">Uncharacterized protein</fullName>
    </submittedName>
</protein>
<dbReference type="Proteomes" id="UP001062846">
    <property type="component" value="Chromosome 1"/>
</dbReference>
<name>A0ACC0Q5S1_RHOML</name>
<proteinExistence type="predicted"/>
<dbReference type="EMBL" id="CM046388">
    <property type="protein sequence ID" value="KAI8572714.1"/>
    <property type="molecule type" value="Genomic_DNA"/>
</dbReference>
<accession>A0ACC0Q5S1</accession>
<reference evidence="1" key="1">
    <citation type="submission" date="2022-02" db="EMBL/GenBank/DDBJ databases">
        <title>Plant Genome Project.</title>
        <authorList>
            <person name="Zhang R.-G."/>
        </authorList>
    </citation>
    <scope>NUCLEOTIDE SEQUENCE</scope>
    <source>
        <strain evidence="1">AT1</strain>
    </source>
</reference>
<keyword evidence="2" id="KW-1185">Reference proteome</keyword>
<sequence>MNAVMLTEDLKVAWRPKADENGIIGRAEIAKAMKGLIKGEGKQIRNRMRGLKDAAAKVLGEDGDSTKSLAELAQKWKNKIIN</sequence>
<comment type="caution">
    <text evidence="1">The sequence shown here is derived from an EMBL/GenBank/DDBJ whole genome shotgun (WGS) entry which is preliminary data.</text>
</comment>
<gene>
    <name evidence="1" type="ORF">RHMOL_Rhmol01G0221300</name>
</gene>
<evidence type="ECO:0000313" key="2">
    <source>
        <dbReference type="Proteomes" id="UP001062846"/>
    </source>
</evidence>
<organism evidence="1 2">
    <name type="scientific">Rhododendron molle</name>
    <name type="common">Chinese azalea</name>
    <name type="synonym">Azalea mollis</name>
    <dbReference type="NCBI Taxonomy" id="49168"/>
    <lineage>
        <taxon>Eukaryota</taxon>
        <taxon>Viridiplantae</taxon>
        <taxon>Streptophyta</taxon>
        <taxon>Embryophyta</taxon>
        <taxon>Tracheophyta</taxon>
        <taxon>Spermatophyta</taxon>
        <taxon>Magnoliopsida</taxon>
        <taxon>eudicotyledons</taxon>
        <taxon>Gunneridae</taxon>
        <taxon>Pentapetalae</taxon>
        <taxon>asterids</taxon>
        <taxon>Ericales</taxon>
        <taxon>Ericaceae</taxon>
        <taxon>Ericoideae</taxon>
        <taxon>Rhodoreae</taxon>
        <taxon>Rhododendron</taxon>
    </lineage>
</organism>
<evidence type="ECO:0000313" key="1">
    <source>
        <dbReference type="EMBL" id="KAI8572714.1"/>
    </source>
</evidence>